<feature type="transmembrane region" description="Helical" evidence="1">
    <location>
        <begin position="54"/>
        <end position="70"/>
    </location>
</feature>
<keyword evidence="3" id="KW-1185">Reference proteome</keyword>
<keyword evidence="1" id="KW-0472">Membrane</keyword>
<accession>A0A4Y8IBM9</accession>
<keyword evidence="1" id="KW-1133">Transmembrane helix</keyword>
<dbReference type="AlphaFoldDB" id="A0A4Y8IBM9"/>
<evidence type="ECO:0000313" key="2">
    <source>
        <dbReference type="EMBL" id="TFB13377.1"/>
    </source>
</evidence>
<evidence type="ECO:0000313" key="3">
    <source>
        <dbReference type="Proteomes" id="UP000297975"/>
    </source>
</evidence>
<dbReference type="RefSeq" id="WP_134341518.1">
    <property type="nucleotide sequence ID" value="NZ_SOPW01000026.1"/>
</dbReference>
<reference evidence="2 3" key="1">
    <citation type="submission" date="2019-03" db="EMBL/GenBank/DDBJ databases">
        <authorList>
            <person name="He R.-H."/>
        </authorList>
    </citation>
    <scope>NUCLEOTIDE SEQUENCE [LARGE SCALE GENOMIC DNA]</scope>
    <source>
        <strain evidence="3">SH 714</strain>
    </source>
</reference>
<feature type="transmembrane region" description="Helical" evidence="1">
    <location>
        <begin position="150"/>
        <end position="170"/>
    </location>
</feature>
<gene>
    <name evidence="2" type="ORF">E3U55_16175</name>
</gene>
<protein>
    <submittedName>
        <fullName evidence="2">Uncharacterized protein</fullName>
    </submittedName>
</protein>
<evidence type="ECO:0000256" key="1">
    <source>
        <dbReference type="SAM" id="Phobius"/>
    </source>
</evidence>
<sequence length="194" mass="22427">MRHAILQMFWGLMIVFFDFRFNSFDILMDPLGYIILAVGLGHFATLYKPAKTGQIISIILIVMSIPEVFIDTNVQPFMLGFWHFYFLAVSILSIVLTYFIFLLLIDLADAYNNQELKVRSEKTMKAYLIIMIAVMFFSTFSINFRSLVALFIILAIVGFIAHIVFLVLLFKFRNLEDNNDENEPTLNHENSTEG</sequence>
<proteinExistence type="predicted"/>
<comment type="caution">
    <text evidence="2">The sequence shown here is derived from an EMBL/GenBank/DDBJ whole genome shotgun (WGS) entry which is preliminary data.</text>
</comment>
<dbReference type="Proteomes" id="UP000297975">
    <property type="component" value="Unassembled WGS sequence"/>
</dbReference>
<feature type="transmembrane region" description="Helical" evidence="1">
    <location>
        <begin position="126"/>
        <end position="144"/>
    </location>
</feature>
<name>A0A4Y8IBM9_9BACI</name>
<feature type="transmembrane region" description="Helical" evidence="1">
    <location>
        <begin position="30"/>
        <end position="47"/>
    </location>
</feature>
<dbReference type="EMBL" id="SOPW01000026">
    <property type="protein sequence ID" value="TFB13377.1"/>
    <property type="molecule type" value="Genomic_DNA"/>
</dbReference>
<keyword evidence="1" id="KW-0812">Transmembrane</keyword>
<organism evidence="2 3">
    <name type="scientific">Filobacillus milosensis</name>
    <dbReference type="NCBI Taxonomy" id="94137"/>
    <lineage>
        <taxon>Bacteria</taxon>
        <taxon>Bacillati</taxon>
        <taxon>Bacillota</taxon>
        <taxon>Bacilli</taxon>
        <taxon>Bacillales</taxon>
        <taxon>Bacillaceae</taxon>
        <taxon>Filobacillus</taxon>
    </lineage>
</organism>
<dbReference type="OrthoDB" id="2596219at2"/>
<feature type="transmembrane region" description="Helical" evidence="1">
    <location>
        <begin position="82"/>
        <end position="105"/>
    </location>
</feature>